<dbReference type="PATRIC" id="fig|1235804.3.peg.1317"/>
<name>N2BBY3_9HELI</name>
<dbReference type="Pfam" id="PF13509">
    <property type="entry name" value="S1_2"/>
    <property type="match status" value="1"/>
</dbReference>
<gene>
    <name evidence="2" type="ORF">C826_01203</name>
</gene>
<dbReference type="PANTHER" id="PTHR37296:SF1">
    <property type="entry name" value="CONSERVED VIRULENCE FACTOR B"/>
    <property type="match status" value="1"/>
</dbReference>
<dbReference type="AlphaFoldDB" id="N2BBY3"/>
<evidence type="ECO:0000313" key="2">
    <source>
        <dbReference type="EMBL" id="EMZ39227.1"/>
    </source>
</evidence>
<proteinExistence type="predicted"/>
<evidence type="ECO:0000313" key="3">
    <source>
        <dbReference type="Proteomes" id="UP000012527"/>
    </source>
</evidence>
<dbReference type="InterPro" id="IPR039566">
    <property type="entry name" value="CvfB_S1_st"/>
</dbReference>
<dbReference type="HOGENOM" id="CLU_590208_0_0_7"/>
<dbReference type="Proteomes" id="UP000012527">
    <property type="component" value="Unassembled WGS sequence"/>
</dbReference>
<dbReference type="InterPro" id="IPR014464">
    <property type="entry name" value="CvfB_fam"/>
</dbReference>
<dbReference type="PANTHER" id="PTHR37296">
    <property type="entry name" value="CONSERVED VIRULENCE FACTOR B"/>
    <property type="match status" value="1"/>
</dbReference>
<feature type="domain" description="Conserved virulence factor B first S1" evidence="1">
    <location>
        <begin position="183"/>
        <end position="231"/>
    </location>
</feature>
<protein>
    <recommendedName>
        <fullName evidence="1">Conserved virulence factor B first S1 domain-containing protein</fullName>
    </recommendedName>
</protein>
<reference evidence="2 3" key="1">
    <citation type="submission" date="2013-02" db="EMBL/GenBank/DDBJ databases">
        <title>The Genome Sequence of Helicobacter bilis WiWa.</title>
        <authorList>
            <consortium name="The Broad Institute Genome Sequencing Platform"/>
            <person name="Ward D."/>
            <person name="Overstreet A.-M.C."/>
            <person name="Ramer-Tait A.E."/>
            <person name="Phillips G.J."/>
            <person name="Wannemuehler M.J."/>
            <person name="Walker B."/>
            <person name="Young S.K."/>
            <person name="Zeng Q."/>
            <person name="Gargeya S."/>
            <person name="Fitzgerald M."/>
            <person name="Haas B."/>
            <person name="Abouelleil A."/>
            <person name="Alvarado L."/>
            <person name="Arachchi H.M."/>
            <person name="Berlin A.M."/>
            <person name="Chapman S.B."/>
            <person name="Dewar J."/>
            <person name="Goldberg J."/>
            <person name="Griggs A."/>
            <person name="Gujja S."/>
            <person name="Hansen M."/>
            <person name="Howarth C."/>
            <person name="Imamovic A."/>
            <person name="Larimer J."/>
            <person name="McCowan C."/>
            <person name="Murphy C."/>
            <person name="Neiman D."/>
            <person name="Pearson M."/>
            <person name="Priest M."/>
            <person name="Roberts A."/>
            <person name="Saif S."/>
            <person name="Shea T."/>
            <person name="Sisk P."/>
            <person name="Sykes S."/>
            <person name="Wortman J."/>
            <person name="Nusbaum C."/>
            <person name="Birren B."/>
        </authorList>
    </citation>
    <scope>NUCLEOTIDE SEQUENCE [LARGE SCALE GENOMIC DNA]</scope>
    <source>
        <strain evidence="2 3">WiWa</strain>
    </source>
</reference>
<sequence length="465" mass="52904">MYKQKSTRYNMEKETHVKESLAKHDLADCIGTMQTLCVVKKTQHGIYLAKPCRKDSLDSTPLRQTAEIKAQNNKRLDSITNCHVERSETSNIESKKDFLLNTQNDKDTESKQNLDSNNFAPLHPAPTQVVEILESAPANHANKTTNSSDCSMALEALSELEDRSYLSDNDYPSNSLNRSNCIDKGEFLQNLDLNKIVLLPNAYTNGNEEIGDYIEVFIHTDSSDRILAATKKPLAMLNEIARLEIRDSNKDGLFLDIGLAKDIFMPTKSIHQYANHTHIVVRITQDKMKRLIAKKDINPLLKPCKTQNLLHKNVKIWTISSSPIGILCVVLPHYYHGMIYSNTLSYPLNLYEEYEAKVVKVRNDGKLDLIIARDINAVYNLIAKLNSKNEYFIVNDMSAKMLSMSKKGVKKELTMLLKQKRIVFIQHKGYCVTESHLAKEFLDNINSKKLDSIISSINVRGRNER</sequence>
<comment type="caution">
    <text evidence="2">The sequence shown here is derived from an EMBL/GenBank/DDBJ whole genome shotgun (WGS) entry which is preliminary data.</text>
</comment>
<dbReference type="InterPro" id="IPR012340">
    <property type="entry name" value="NA-bd_OB-fold"/>
</dbReference>
<dbReference type="Gene3D" id="2.40.50.140">
    <property type="entry name" value="Nucleic acid-binding proteins"/>
    <property type="match status" value="1"/>
</dbReference>
<organism evidence="2 3">
    <name type="scientific">Helicobacter bilis WiWa</name>
    <dbReference type="NCBI Taxonomy" id="1235804"/>
    <lineage>
        <taxon>Bacteria</taxon>
        <taxon>Pseudomonadati</taxon>
        <taxon>Campylobacterota</taxon>
        <taxon>Epsilonproteobacteria</taxon>
        <taxon>Campylobacterales</taxon>
        <taxon>Helicobacteraceae</taxon>
        <taxon>Helicobacter</taxon>
    </lineage>
</organism>
<evidence type="ECO:0000259" key="1">
    <source>
        <dbReference type="Pfam" id="PF13509"/>
    </source>
</evidence>
<dbReference type="EMBL" id="AQFW01000012">
    <property type="protein sequence ID" value="EMZ39227.1"/>
    <property type="molecule type" value="Genomic_DNA"/>
</dbReference>
<accession>N2BBY3</accession>